<accession>A0A1G8ZCD0</accession>
<sequence>MGDFTTMGIASLQHKLCEECRKMKIKEKEEATINKGYLEDRVESK</sequence>
<dbReference type="AlphaFoldDB" id="A0A1G8ZCD0"/>
<dbReference type="EMBL" id="FNED01000039">
    <property type="protein sequence ID" value="SDK11810.1"/>
    <property type="molecule type" value="Genomic_DNA"/>
</dbReference>
<dbReference type="GeneID" id="43759376"/>
<evidence type="ECO:0000313" key="2">
    <source>
        <dbReference type="Proteomes" id="UP000182836"/>
    </source>
</evidence>
<gene>
    <name evidence="1" type="ORF">SAMN04487909_13946</name>
</gene>
<proteinExistence type="predicted"/>
<protein>
    <submittedName>
        <fullName evidence="1">Uncharacterized protein</fullName>
    </submittedName>
</protein>
<reference evidence="1 2" key="1">
    <citation type="submission" date="2016-10" db="EMBL/GenBank/DDBJ databases">
        <authorList>
            <person name="de Groot N.N."/>
        </authorList>
    </citation>
    <scope>NUCLEOTIDE SEQUENCE [LARGE SCALE GENOMIC DNA]</scope>
    <source>
        <strain evidence="1 2">DSM 2895</strain>
    </source>
</reference>
<organism evidence="1 2">
    <name type="scientific">Aneurinibacillus migulanus</name>
    <name type="common">Bacillus migulanus</name>
    <dbReference type="NCBI Taxonomy" id="47500"/>
    <lineage>
        <taxon>Bacteria</taxon>
        <taxon>Bacillati</taxon>
        <taxon>Bacillota</taxon>
        <taxon>Bacilli</taxon>
        <taxon>Bacillales</taxon>
        <taxon>Paenibacillaceae</taxon>
        <taxon>Aneurinibacillus group</taxon>
        <taxon>Aneurinibacillus</taxon>
    </lineage>
</organism>
<dbReference type="Proteomes" id="UP000182836">
    <property type="component" value="Unassembled WGS sequence"/>
</dbReference>
<dbReference type="RefSeq" id="WP_158502524.1">
    <property type="nucleotide sequence ID" value="NZ_BJOA01000125.1"/>
</dbReference>
<name>A0A1G8ZCD0_ANEMI</name>
<evidence type="ECO:0000313" key="1">
    <source>
        <dbReference type="EMBL" id="SDK11810.1"/>
    </source>
</evidence>